<reference evidence="2" key="1">
    <citation type="journal article" date="2021" name="Evol. Appl.">
        <title>The genome of the Pyrenean desman and the effects of bottlenecks and inbreeding on the genomic landscape of an endangered species.</title>
        <authorList>
            <person name="Escoda L."/>
            <person name="Castresana J."/>
        </authorList>
    </citation>
    <scope>NUCLEOTIDE SEQUENCE</scope>
    <source>
        <strain evidence="2">IBE-C5619</strain>
    </source>
</reference>
<sequence length="632" mass="69452">RRALNRGPLLVCWPRIVGWSSRASPPPLEVLSCSSWTCPPPALLQHLPAASWSSATSRAAIVLSRLCTRLHQTILLTNTNCSSRMEVALEQGSGWFWADGGGQVHCRQGAGGLGGLPASQTPSTPHPLGCFFSLCCCSFVLSVLSVGRPRSSSVLMTPPIYARVQHRCAHLRMPTLECSQHHRCPSSVVGGWKYLINLYPTEGRRRKFRQTDLKIESENGASQQEVKSRPSQYLISNPGISGIQQGPSSMMLRRRRSVSLSITILNMVVRGGHAQVGTPELDTGINGWSHENCEDRPTDRQNRENRQDEGAAAAAEREEAAKRTNRTDSTDQCEQQQYTSTAVRAAGEQKSSTPAERYSCRKGKPVVKSRAACSFPKKQFWSNLINSQSQTEVLRGRSSKDLCHVSQLSFHNSSVVSDPLCSPTESDVLVSVLSWAKSCLCLGHTQSSRISKPRVQGQCCPIVWTYTSNTCGPTRMPDGGHVKQGVGMRRLVSASVSGQVELLGHGGPDSRREPSGSGLNNPVSSYCERLDVTDSVRKTLVKVAALSRSNDHYGPAEAVFQWPPNVTALIPFPLGKDKKKRLFKLREKLYKGSEIMPAEWKVKIKETKLKKTLNNDNSKEGKEEQEEQNKGG</sequence>
<gene>
    <name evidence="2" type="ORF">J0S82_015329</name>
</gene>
<name>A0A8J6DJ22_GALPY</name>
<accession>A0A8J6DJ22</accession>
<feature type="region of interest" description="Disordered" evidence="1">
    <location>
        <begin position="278"/>
        <end position="358"/>
    </location>
</feature>
<evidence type="ECO:0000313" key="3">
    <source>
        <dbReference type="Proteomes" id="UP000700334"/>
    </source>
</evidence>
<keyword evidence="3" id="KW-1185">Reference proteome</keyword>
<protein>
    <submittedName>
        <fullName evidence="2">Uncharacterized protein</fullName>
    </submittedName>
</protein>
<feature type="non-terminal residue" evidence="2">
    <location>
        <position position="632"/>
    </location>
</feature>
<organism evidence="2 3">
    <name type="scientific">Galemys pyrenaicus</name>
    <name type="common">Iberian desman</name>
    <name type="synonym">Pyrenean desman</name>
    <dbReference type="NCBI Taxonomy" id="202257"/>
    <lineage>
        <taxon>Eukaryota</taxon>
        <taxon>Metazoa</taxon>
        <taxon>Chordata</taxon>
        <taxon>Craniata</taxon>
        <taxon>Vertebrata</taxon>
        <taxon>Euteleostomi</taxon>
        <taxon>Mammalia</taxon>
        <taxon>Eutheria</taxon>
        <taxon>Laurasiatheria</taxon>
        <taxon>Eulipotyphla</taxon>
        <taxon>Talpidae</taxon>
        <taxon>Galemys</taxon>
    </lineage>
</organism>
<feature type="region of interest" description="Disordered" evidence="1">
    <location>
        <begin position="608"/>
        <end position="632"/>
    </location>
</feature>
<feature type="compositionally biased region" description="Polar residues" evidence="1">
    <location>
        <begin position="219"/>
        <end position="247"/>
    </location>
</feature>
<dbReference type="AlphaFoldDB" id="A0A8J6DJ22"/>
<feature type="compositionally biased region" description="Basic and acidic residues" evidence="1">
    <location>
        <begin position="291"/>
        <end position="329"/>
    </location>
</feature>
<proteinExistence type="predicted"/>
<evidence type="ECO:0000313" key="2">
    <source>
        <dbReference type="EMBL" id="KAG8510219.1"/>
    </source>
</evidence>
<feature type="compositionally biased region" description="Polar residues" evidence="1">
    <location>
        <begin position="330"/>
        <end position="342"/>
    </location>
</feature>
<feature type="compositionally biased region" description="Basic and acidic residues" evidence="1">
    <location>
        <begin position="617"/>
        <end position="632"/>
    </location>
</feature>
<feature type="region of interest" description="Disordered" evidence="1">
    <location>
        <begin position="217"/>
        <end position="249"/>
    </location>
</feature>
<comment type="caution">
    <text evidence="2">The sequence shown here is derived from an EMBL/GenBank/DDBJ whole genome shotgun (WGS) entry which is preliminary data.</text>
</comment>
<dbReference type="EMBL" id="JAGFMF010011889">
    <property type="protein sequence ID" value="KAG8510219.1"/>
    <property type="molecule type" value="Genomic_DNA"/>
</dbReference>
<evidence type="ECO:0000256" key="1">
    <source>
        <dbReference type="SAM" id="MobiDB-lite"/>
    </source>
</evidence>
<feature type="non-terminal residue" evidence="2">
    <location>
        <position position="1"/>
    </location>
</feature>
<dbReference type="Proteomes" id="UP000700334">
    <property type="component" value="Unassembled WGS sequence"/>
</dbReference>
<feature type="region of interest" description="Disordered" evidence="1">
    <location>
        <begin position="502"/>
        <end position="522"/>
    </location>
</feature>